<dbReference type="RefSeq" id="WP_179977284.1">
    <property type="nucleotide sequence ID" value="NZ_JAJJPB010000031.1"/>
</dbReference>
<evidence type="ECO:0000313" key="1">
    <source>
        <dbReference type="EMBL" id="MCC9296435.1"/>
    </source>
</evidence>
<accession>A0ABS8NBI5</accession>
<dbReference type="InterPro" id="IPR021328">
    <property type="entry name" value="CotB-like"/>
</dbReference>
<protein>
    <submittedName>
        <fullName evidence="1">DUF2935 domain-containing protein</fullName>
    </submittedName>
</protein>
<comment type="caution">
    <text evidence="1">The sequence shown here is derived from an EMBL/GenBank/DDBJ whole genome shotgun (WGS) entry which is preliminary data.</text>
</comment>
<dbReference type="SUPFAM" id="SSF158430">
    <property type="entry name" value="Bacillus cereus metalloprotein-like"/>
    <property type="match status" value="2"/>
</dbReference>
<dbReference type="EMBL" id="JAJJPB010000031">
    <property type="protein sequence ID" value="MCC9296435.1"/>
    <property type="molecule type" value="Genomic_DNA"/>
</dbReference>
<name>A0ABS8NBI5_9CLOT</name>
<organism evidence="1 2">
    <name type="scientific">Clostridium aromativorans</name>
    <dbReference type="NCBI Taxonomy" id="2836848"/>
    <lineage>
        <taxon>Bacteria</taxon>
        <taxon>Bacillati</taxon>
        <taxon>Bacillota</taxon>
        <taxon>Clostridia</taxon>
        <taxon>Eubacteriales</taxon>
        <taxon>Clostridiaceae</taxon>
        <taxon>Clostridium</taxon>
    </lineage>
</organism>
<sequence>MLSSIEFVRQSLGLHLFFARIMKEHSFFLEVGFTQKNSNLILKADRIRMEFDRLLADTITLSNGVVSCSVLQSGEVITPFTLEAEEASAYFTGISILTNLTKAEAALMCNDLMMVNPIFEQRVFMLNQRAMKLISVLIQFKSRILSAVISCKIFTSNYPLLIDHILREAKLYHKLVQKLQNREDMNLEMEAYKQEAFWNRIMAEHSKFIRGLLDPTENELINTANNFGNEFDKLTKEAKEAMDKTIPISEVTDNSLKATIEISRFKAQGTQGLVNCKIKSIIIPLLGDHVLREANHYLRLLKIFKKAEV</sequence>
<gene>
    <name evidence="1" type="ORF">LN736_16410</name>
</gene>
<dbReference type="Proteomes" id="UP001165422">
    <property type="component" value="Unassembled WGS sequence"/>
</dbReference>
<dbReference type="Gene3D" id="1.20.1260.120">
    <property type="entry name" value="Protein of unknown function DUF2935"/>
    <property type="match status" value="1"/>
</dbReference>
<evidence type="ECO:0000313" key="2">
    <source>
        <dbReference type="Proteomes" id="UP001165422"/>
    </source>
</evidence>
<reference evidence="1" key="1">
    <citation type="submission" date="2021-11" db="EMBL/GenBank/DDBJ databases">
        <authorList>
            <person name="Qingchun L."/>
            <person name="Dong Z."/>
            <person name="Zongwei Q."/>
            <person name="Jia Z."/>
            <person name="Duotao L."/>
        </authorList>
    </citation>
    <scope>NUCLEOTIDE SEQUENCE</scope>
    <source>
        <strain evidence="1">WLY-B-L2</strain>
    </source>
</reference>
<proteinExistence type="predicted"/>
<dbReference type="Pfam" id="PF11155">
    <property type="entry name" value="DUF2935"/>
    <property type="match status" value="2"/>
</dbReference>
<keyword evidence="2" id="KW-1185">Reference proteome</keyword>